<sequence length="177" mass="20276">MTSDLATAVDTPPQSLENKKVKPPKLIRAVSRMQLLQEFTRTSLWRIRLTLNRLDPLCEPYYRWRSHQKGPICRIPLSTSPAVKYEDISLLTLDDPYFYTFKAGDRVFVKLEISLAHKFTSPRWYSGRVMKGPIEKEGFIYQEKAVAPAPVKSTEDPETKLPEIIRVTAVCAFVVSC</sequence>
<organism evidence="1 2">
    <name type="scientific">Hygrophoropsis aurantiaca</name>
    <dbReference type="NCBI Taxonomy" id="72124"/>
    <lineage>
        <taxon>Eukaryota</taxon>
        <taxon>Fungi</taxon>
        <taxon>Dikarya</taxon>
        <taxon>Basidiomycota</taxon>
        <taxon>Agaricomycotina</taxon>
        <taxon>Agaricomycetes</taxon>
        <taxon>Agaricomycetidae</taxon>
        <taxon>Boletales</taxon>
        <taxon>Coniophorineae</taxon>
        <taxon>Hygrophoropsidaceae</taxon>
        <taxon>Hygrophoropsis</taxon>
    </lineage>
</organism>
<evidence type="ECO:0000313" key="1">
    <source>
        <dbReference type="EMBL" id="KAH7908247.1"/>
    </source>
</evidence>
<comment type="caution">
    <text evidence="1">The sequence shown here is derived from an EMBL/GenBank/DDBJ whole genome shotgun (WGS) entry which is preliminary data.</text>
</comment>
<proteinExistence type="predicted"/>
<evidence type="ECO:0000313" key="2">
    <source>
        <dbReference type="Proteomes" id="UP000790377"/>
    </source>
</evidence>
<dbReference type="Proteomes" id="UP000790377">
    <property type="component" value="Unassembled WGS sequence"/>
</dbReference>
<gene>
    <name evidence="1" type="ORF">BJ138DRAFT_1103671</name>
</gene>
<reference evidence="1" key="1">
    <citation type="journal article" date="2021" name="New Phytol.">
        <title>Evolutionary innovations through gain and loss of genes in the ectomycorrhizal Boletales.</title>
        <authorList>
            <person name="Wu G."/>
            <person name="Miyauchi S."/>
            <person name="Morin E."/>
            <person name="Kuo A."/>
            <person name="Drula E."/>
            <person name="Varga T."/>
            <person name="Kohler A."/>
            <person name="Feng B."/>
            <person name="Cao Y."/>
            <person name="Lipzen A."/>
            <person name="Daum C."/>
            <person name="Hundley H."/>
            <person name="Pangilinan J."/>
            <person name="Johnson J."/>
            <person name="Barry K."/>
            <person name="LaButti K."/>
            <person name="Ng V."/>
            <person name="Ahrendt S."/>
            <person name="Min B."/>
            <person name="Choi I.G."/>
            <person name="Park H."/>
            <person name="Plett J.M."/>
            <person name="Magnuson J."/>
            <person name="Spatafora J.W."/>
            <person name="Nagy L.G."/>
            <person name="Henrissat B."/>
            <person name="Grigoriev I.V."/>
            <person name="Yang Z.L."/>
            <person name="Xu J."/>
            <person name="Martin F.M."/>
        </authorList>
    </citation>
    <scope>NUCLEOTIDE SEQUENCE</scope>
    <source>
        <strain evidence="1">ATCC 28755</strain>
    </source>
</reference>
<dbReference type="EMBL" id="MU267835">
    <property type="protein sequence ID" value="KAH7908247.1"/>
    <property type="molecule type" value="Genomic_DNA"/>
</dbReference>
<keyword evidence="2" id="KW-1185">Reference proteome</keyword>
<accession>A0ACB8A4U5</accession>
<name>A0ACB8A4U5_9AGAM</name>
<protein>
    <submittedName>
        <fullName evidence="1">Uncharacterized protein</fullName>
    </submittedName>
</protein>